<dbReference type="Pfam" id="PF06348">
    <property type="entry name" value="DUF1059"/>
    <property type="match status" value="1"/>
</dbReference>
<accession>A0A1F5K8Z4</accession>
<evidence type="ECO:0000313" key="2">
    <source>
        <dbReference type="Proteomes" id="UP000176527"/>
    </source>
</evidence>
<protein>
    <recommendedName>
        <fullName evidence="3">DUF1059 domain-containing protein</fullName>
    </recommendedName>
</protein>
<gene>
    <name evidence="1" type="ORF">A3F00_00870</name>
</gene>
<dbReference type="EMBL" id="MFDE01000047">
    <property type="protein sequence ID" value="OGE37270.1"/>
    <property type="molecule type" value="Genomic_DNA"/>
</dbReference>
<organism evidence="1 2">
    <name type="scientific">Candidatus Daviesbacteria bacterium RIFCSPHIGHO2_12_FULL_37_11</name>
    <dbReference type="NCBI Taxonomy" id="1797777"/>
    <lineage>
        <taxon>Bacteria</taxon>
        <taxon>Candidatus Daviesiibacteriota</taxon>
    </lineage>
</organism>
<evidence type="ECO:0008006" key="3">
    <source>
        <dbReference type="Google" id="ProtNLM"/>
    </source>
</evidence>
<dbReference type="Proteomes" id="UP000176527">
    <property type="component" value="Unassembled WGS sequence"/>
</dbReference>
<dbReference type="InterPro" id="IPR009409">
    <property type="entry name" value="DUF1059"/>
</dbReference>
<comment type="caution">
    <text evidence="1">The sequence shown here is derived from an EMBL/GenBank/DDBJ whole genome shotgun (WGS) entry which is preliminary data.</text>
</comment>
<reference evidence="1 2" key="1">
    <citation type="journal article" date="2016" name="Nat. Commun.">
        <title>Thousands of microbial genomes shed light on interconnected biogeochemical processes in an aquifer system.</title>
        <authorList>
            <person name="Anantharaman K."/>
            <person name="Brown C.T."/>
            <person name="Hug L.A."/>
            <person name="Sharon I."/>
            <person name="Castelle C.J."/>
            <person name="Probst A.J."/>
            <person name="Thomas B.C."/>
            <person name="Singh A."/>
            <person name="Wilkins M.J."/>
            <person name="Karaoz U."/>
            <person name="Brodie E.L."/>
            <person name="Williams K.H."/>
            <person name="Hubbard S.S."/>
            <person name="Banfield J.F."/>
        </authorList>
    </citation>
    <scope>NUCLEOTIDE SEQUENCE [LARGE SCALE GENOMIC DNA]</scope>
</reference>
<evidence type="ECO:0000313" key="1">
    <source>
        <dbReference type="EMBL" id="OGE37270.1"/>
    </source>
</evidence>
<sequence length="66" mass="7566">MANTGQRITADCRKFPSEKDCQFTISCDKSEEEEMVDVGVYHAVKHHGHTDSPELREEIRKTISED</sequence>
<name>A0A1F5K8Z4_9BACT</name>
<dbReference type="AlphaFoldDB" id="A0A1F5K8Z4"/>
<proteinExistence type="predicted"/>